<organism evidence="2 3">
    <name type="scientific">Streptomyces vastus</name>
    <dbReference type="NCBI Taxonomy" id="285451"/>
    <lineage>
        <taxon>Bacteria</taxon>
        <taxon>Bacillati</taxon>
        <taxon>Actinomycetota</taxon>
        <taxon>Actinomycetes</taxon>
        <taxon>Kitasatosporales</taxon>
        <taxon>Streptomycetaceae</taxon>
        <taxon>Streptomyces</taxon>
    </lineage>
</organism>
<dbReference type="Pfam" id="PF00561">
    <property type="entry name" value="Abhydrolase_1"/>
    <property type="match status" value="1"/>
</dbReference>
<dbReference type="Gene3D" id="3.40.50.1820">
    <property type="entry name" value="alpha/beta hydrolase"/>
    <property type="match status" value="1"/>
</dbReference>
<dbReference type="InterPro" id="IPR029058">
    <property type="entry name" value="AB_hydrolase_fold"/>
</dbReference>
<dbReference type="PANTHER" id="PTHR43798:SF27">
    <property type="entry name" value="HYDROLASE ALPHA_BETA HYDROLASE FOLD FAMILY"/>
    <property type="match status" value="1"/>
</dbReference>
<gene>
    <name evidence="2" type="ORF">GCM10010307_88270</name>
</gene>
<keyword evidence="2" id="KW-0378">Hydrolase</keyword>
<dbReference type="SUPFAM" id="SSF53474">
    <property type="entry name" value="alpha/beta-Hydrolases"/>
    <property type="match status" value="1"/>
</dbReference>
<accession>A0ABP6ED54</accession>
<dbReference type="InterPro" id="IPR050266">
    <property type="entry name" value="AB_hydrolase_sf"/>
</dbReference>
<dbReference type="InterPro" id="IPR000073">
    <property type="entry name" value="AB_hydrolase_1"/>
</dbReference>
<dbReference type="GO" id="GO:0016787">
    <property type="term" value="F:hydrolase activity"/>
    <property type="evidence" value="ECO:0007669"/>
    <property type="project" value="UniProtKB-KW"/>
</dbReference>
<name>A0ABP6ED54_9ACTN</name>
<keyword evidence="3" id="KW-1185">Reference proteome</keyword>
<evidence type="ECO:0000259" key="1">
    <source>
        <dbReference type="Pfam" id="PF00561"/>
    </source>
</evidence>
<feature type="domain" description="AB hydrolase-1" evidence="1">
    <location>
        <begin position="22"/>
        <end position="267"/>
    </location>
</feature>
<evidence type="ECO:0000313" key="3">
    <source>
        <dbReference type="Proteomes" id="UP001500151"/>
    </source>
</evidence>
<dbReference type="PANTHER" id="PTHR43798">
    <property type="entry name" value="MONOACYLGLYCEROL LIPASE"/>
    <property type="match status" value="1"/>
</dbReference>
<protein>
    <submittedName>
        <fullName evidence="2">Alpha/beta hydrolase</fullName>
    </submittedName>
</protein>
<reference evidence="3" key="1">
    <citation type="journal article" date="2019" name="Int. J. Syst. Evol. Microbiol.">
        <title>The Global Catalogue of Microorganisms (GCM) 10K type strain sequencing project: providing services to taxonomists for standard genome sequencing and annotation.</title>
        <authorList>
            <consortium name="The Broad Institute Genomics Platform"/>
            <consortium name="The Broad Institute Genome Sequencing Center for Infectious Disease"/>
            <person name="Wu L."/>
            <person name="Ma J."/>
        </authorList>
    </citation>
    <scope>NUCLEOTIDE SEQUENCE [LARGE SCALE GENOMIC DNA]</scope>
    <source>
        <strain evidence="3">JCM 4524</strain>
    </source>
</reference>
<dbReference type="EMBL" id="BAAASJ010000125">
    <property type="protein sequence ID" value="GAA2665506.1"/>
    <property type="molecule type" value="Genomic_DNA"/>
</dbReference>
<dbReference type="RefSeq" id="WP_344397522.1">
    <property type="nucleotide sequence ID" value="NZ_BAAASJ010000125.1"/>
</dbReference>
<proteinExistence type="predicted"/>
<dbReference type="Proteomes" id="UP001500151">
    <property type="component" value="Unassembled WGS sequence"/>
</dbReference>
<sequence>MPAFAADDGTELAYHIVGEGEPLLCLPGGPMRASVYLGDLGGLSRHRQLVLLDLRGTGDSAIPVDPGTYRCDRQVSDVEALRRHLGPEHIDVLAHSAAGDLALLYAAGHPERVRSLSLITARARALGVEFTEEHRREAAALRSAEPWFAATRVSFEASLAGTANDADWDAIAPYFYGRWDAAAQAHATLDVAQSNEKAGELYASPGAFDPAITRAAIAALRAPVLLMAGELDSGPLPRVATAIARLFRHAEVAVQPGAGHFPWLDDPESFAGTVGAFLARNRG</sequence>
<evidence type="ECO:0000313" key="2">
    <source>
        <dbReference type="EMBL" id="GAA2665506.1"/>
    </source>
</evidence>
<comment type="caution">
    <text evidence="2">The sequence shown here is derived from an EMBL/GenBank/DDBJ whole genome shotgun (WGS) entry which is preliminary data.</text>
</comment>